<feature type="transmembrane region" description="Helical" evidence="1">
    <location>
        <begin position="9"/>
        <end position="28"/>
    </location>
</feature>
<dbReference type="EMBL" id="JBHRZH010000030">
    <property type="protein sequence ID" value="MFC3764604.1"/>
    <property type="molecule type" value="Genomic_DNA"/>
</dbReference>
<evidence type="ECO:0008006" key="4">
    <source>
        <dbReference type="Google" id="ProtNLM"/>
    </source>
</evidence>
<name>A0ABV7YKW9_9ACTN</name>
<protein>
    <recommendedName>
        <fullName evidence="4">Integral membrane protein</fullName>
    </recommendedName>
</protein>
<dbReference type="RefSeq" id="WP_205116296.1">
    <property type="nucleotide sequence ID" value="NZ_JAFBCM010000001.1"/>
</dbReference>
<feature type="transmembrane region" description="Helical" evidence="1">
    <location>
        <begin position="85"/>
        <end position="109"/>
    </location>
</feature>
<keyword evidence="1" id="KW-1133">Transmembrane helix</keyword>
<sequence length="125" mass="12595">MTSLSRPRLATVLGLVVAALGIVVLMLSGANLPVVPPGLVLLLGVAGVVFFTRARWTPLLAVAIALAELAGVIFSGALANVVDPTAFAAFGATWLRVVGVAITLVAAVVTFTTARPRPVAEPAAA</sequence>
<feature type="transmembrane region" description="Helical" evidence="1">
    <location>
        <begin position="34"/>
        <end position="52"/>
    </location>
</feature>
<evidence type="ECO:0000313" key="3">
    <source>
        <dbReference type="Proteomes" id="UP001595699"/>
    </source>
</evidence>
<evidence type="ECO:0000256" key="1">
    <source>
        <dbReference type="SAM" id="Phobius"/>
    </source>
</evidence>
<reference evidence="3" key="1">
    <citation type="journal article" date="2019" name="Int. J. Syst. Evol. Microbiol.">
        <title>The Global Catalogue of Microorganisms (GCM) 10K type strain sequencing project: providing services to taxonomists for standard genome sequencing and annotation.</title>
        <authorList>
            <consortium name="The Broad Institute Genomics Platform"/>
            <consortium name="The Broad Institute Genome Sequencing Center for Infectious Disease"/>
            <person name="Wu L."/>
            <person name="Ma J."/>
        </authorList>
    </citation>
    <scope>NUCLEOTIDE SEQUENCE [LARGE SCALE GENOMIC DNA]</scope>
    <source>
        <strain evidence="3">CGMCC 4.7241</strain>
    </source>
</reference>
<evidence type="ECO:0000313" key="2">
    <source>
        <dbReference type="EMBL" id="MFC3764604.1"/>
    </source>
</evidence>
<proteinExistence type="predicted"/>
<dbReference type="Proteomes" id="UP001595699">
    <property type="component" value="Unassembled WGS sequence"/>
</dbReference>
<organism evidence="2 3">
    <name type="scientific">Tenggerimyces flavus</name>
    <dbReference type="NCBI Taxonomy" id="1708749"/>
    <lineage>
        <taxon>Bacteria</taxon>
        <taxon>Bacillati</taxon>
        <taxon>Actinomycetota</taxon>
        <taxon>Actinomycetes</taxon>
        <taxon>Propionibacteriales</taxon>
        <taxon>Nocardioidaceae</taxon>
        <taxon>Tenggerimyces</taxon>
    </lineage>
</organism>
<keyword evidence="3" id="KW-1185">Reference proteome</keyword>
<accession>A0ABV7YKW9</accession>
<feature type="transmembrane region" description="Helical" evidence="1">
    <location>
        <begin position="59"/>
        <end position="79"/>
    </location>
</feature>
<keyword evidence="1" id="KW-0812">Transmembrane</keyword>
<comment type="caution">
    <text evidence="2">The sequence shown here is derived from an EMBL/GenBank/DDBJ whole genome shotgun (WGS) entry which is preliminary data.</text>
</comment>
<gene>
    <name evidence="2" type="ORF">ACFOUW_27450</name>
</gene>
<keyword evidence="1" id="KW-0472">Membrane</keyword>